<organism evidence="14 15">
    <name type="scientific">Digitaria exilis</name>
    <dbReference type="NCBI Taxonomy" id="1010633"/>
    <lineage>
        <taxon>Eukaryota</taxon>
        <taxon>Viridiplantae</taxon>
        <taxon>Streptophyta</taxon>
        <taxon>Embryophyta</taxon>
        <taxon>Tracheophyta</taxon>
        <taxon>Spermatophyta</taxon>
        <taxon>Magnoliopsida</taxon>
        <taxon>Liliopsida</taxon>
        <taxon>Poales</taxon>
        <taxon>Poaceae</taxon>
        <taxon>PACMAD clade</taxon>
        <taxon>Panicoideae</taxon>
        <taxon>Panicodae</taxon>
        <taxon>Paniceae</taxon>
        <taxon>Anthephorinae</taxon>
        <taxon>Digitaria</taxon>
    </lineage>
</organism>
<feature type="compositionally biased region" description="Basic and acidic residues" evidence="12">
    <location>
        <begin position="206"/>
        <end position="226"/>
    </location>
</feature>
<name>A0A835BZJ4_9POAL</name>
<dbReference type="NCBIfam" id="TIGR01566">
    <property type="entry name" value="ZF_HD_prot_N"/>
    <property type="match status" value="1"/>
</dbReference>
<evidence type="ECO:0000256" key="8">
    <source>
        <dbReference type="ARBA" id="ARBA00023125"/>
    </source>
</evidence>
<sequence>MTEDVNHKMELASSPSTTFAAASRKGHMSQLATRTGLIDAAVQRAVPDHRPDPTAINPGRGYSAAPARRSPAGRASAWGEGVSPAAVGRSLPRAADRTSSPAPPVGNKSAISQPRQTGITSLSQAVPHHHGHPSALSLSARGSARSLPHTKAQKANHTNATPPHTHTAPQRLQPRQPASARKRRDGYDVRTGVPPPRSVPSLSRTRPPDRSSPRGRHALMEFRGQEEEPAEEMGASPAPPPLTPRASAHAAPPEAAVRYHECLRNHAAALGGHVVDGCGEFMPGAGTGDDALKCAACGCHRSFHRKDDGHRRHQLLLPAPAPPPPPPVTPTPSRVPLLLPPPHPTPPLAAATPTTRRSFRYHGTPSGSGGTTTESSSEERGPPHAAAAAQGHLRRKRFRTKFTPEQKEQMLAFAERLGWRMQKQDEALVQQFCEQVGVRRQVFKVWMHNNKHSGSGSRRQPPQLPLQEQQSQQQPQPPPQQQ</sequence>
<dbReference type="FunFam" id="1.10.10.60:FF:000257">
    <property type="entry name" value="Zinc-finger homeodomain protein 2"/>
    <property type="match status" value="1"/>
</dbReference>
<dbReference type="GO" id="GO:0005634">
    <property type="term" value="C:nucleus"/>
    <property type="evidence" value="ECO:0007669"/>
    <property type="project" value="UniProtKB-SubCell"/>
</dbReference>
<evidence type="ECO:0000256" key="9">
    <source>
        <dbReference type="ARBA" id="ARBA00023155"/>
    </source>
</evidence>
<proteinExistence type="predicted"/>
<keyword evidence="15" id="KW-1185">Reference proteome</keyword>
<feature type="region of interest" description="Disordered" evidence="12">
    <location>
        <begin position="1"/>
        <end position="31"/>
    </location>
</feature>
<dbReference type="AlphaFoldDB" id="A0A835BZJ4"/>
<protein>
    <recommendedName>
        <fullName evidence="13">ZF-HD dimerization-type domain-containing protein</fullName>
    </recommendedName>
</protein>
<dbReference type="InterPro" id="IPR006456">
    <property type="entry name" value="ZF_HD_homeobox_Cys/His_dimer"/>
</dbReference>
<keyword evidence="9" id="KW-0371">Homeobox</keyword>
<dbReference type="InterPro" id="IPR006455">
    <property type="entry name" value="Homeodomain_ZF_HD"/>
</dbReference>
<evidence type="ECO:0000256" key="12">
    <source>
        <dbReference type="SAM" id="MobiDB-lite"/>
    </source>
</evidence>
<dbReference type="Proteomes" id="UP000636709">
    <property type="component" value="Unassembled WGS sequence"/>
</dbReference>
<evidence type="ECO:0000256" key="7">
    <source>
        <dbReference type="ARBA" id="ARBA00023015"/>
    </source>
</evidence>
<dbReference type="Gene3D" id="1.10.10.60">
    <property type="entry name" value="Homeodomain-like"/>
    <property type="match status" value="1"/>
</dbReference>
<evidence type="ECO:0000256" key="6">
    <source>
        <dbReference type="ARBA" id="ARBA00022833"/>
    </source>
</evidence>
<evidence type="ECO:0000259" key="13">
    <source>
        <dbReference type="PROSITE" id="PS51523"/>
    </source>
</evidence>
<feature type="compositionally biased region" description="Low complexity" evidence="12">
    <location>
        <begin position="12"/>
        <end position="23"/>
    </location>
</feature>
<comment type="function">
    <text evidence="1">Putative transcription factor.</text>
</comment>
<feature type="region of interest" description="Disordered" evidence="12">
    <location>
        <begin position="318"/>
        <end position="393"/>
    </location>
</feature>
<feature type="compositionally biased region" description="Polar residues" evidence="12">
    <location>
        <begin position="109"/>
        <end position="124"/>
    </location>
</feature>
<feature type="compositionally biased region" description="Low complexity" evidence="12">
    <location>
        <begin position="58"/>
        <end position="77"/>
    </location>
</feature>
<keyword evidence="4" id="KW-0479">Metal-binding</keyword>
<dbReference type="PROSITE" id="PS51523">
    <property type="entry name" value="ZF_HD_DIMER"/>
    <property type="match status" value="1"/>
</dbReference>
<evidence type="ECO:0000256" key="5">
    <source>
        <dbReference type="ARBA" id="ARBA00022771"/>
    </source>
</evidence>
<feature type="compositionally biased region" description="Pro residues" evidence="12">
    <location>
        <begin position="338"/>
        <end position="347"/>
    </location>
</feature>
<keyword evidence="5" id="KW-0863">Zinc-finger</keyword>
<evidence type="ECO:0000313" key="14">
    <source>
        <dbReference type="EMBL" id="KAF8716367.1"/>
    </source>
</evidence>
<evidence type="ECO:0000256" key="10">
    <source>
        <dbReference type="ARBA" id="ARBA00023163"/>
    </source>
</evidence>
<keyword evidence="11" id="KW-0539">Nucleus</keyword>
<keyword evidence="6" id="KW-0862">Zinc</keyword>
<dbReference type="GO" id="GO:0008270">
    <property type="term" value="F:zinc ion binding"/>
    <property type="evidence" value="ECO:0007669"/>
    <property type="project" value="UniProtKB-KW"/>
</dbReference>
<feature type="region of interest" description="Disordered" evidence="12">
    <location>
        <begin position="448"/>
        <end position="482"/>
    </location>
</feature>
<comment type="caution">
    <text evidence="14">The sequence shown here is derived from an EMBL/GenBank/DDBJ whole genome shotgun (WGS) entry which is preliminary data.</text>
</comment>
<gene>
    <name evidence="14" type="ORF">HU200_026377</name>
</gene>
<dbReference type="GO" id="GO:0000976">
    <property type="term" value="F:transcription cis-regulatory region binding"/>
    <property type="evidence" value="ECO:0007669"/>
    <property type="project" value="TreeGrafter"/>
</dbReference>
<dbReference type="GO" id="GO:0003700">
    <property type="term" value="F:DNA-binding transcription factor activity"/>
    <property type="evidence" value="ECO:0007669"/>
    <property type="project" value="TreeGrafter"/>
</dbReference>
<evidence type="ECO:0000256" key="1">
    <source>
        <dbReference type="ARBA" id="ARBA00004049"/>
    </source>
</evidence>
<dbReference type="PANTHER" id="PTHR31948:SF167">
    <property type="entry name" value="ZINC-FINGER HOMEODOMAIN PROTEIN 6"/>
    <property type="match status" value="1"/>
</dbReference>
<comment type="subcellular location">
    <subcellularLocation>
        <location evidence="2">Nucleus</location>
    </subcellularLocation>
</comment>
<feature type="compositionally biased region" description="Low complexity" evidence="12">
    <location>
        <begin position="155"/>
        <end position="169"/>
    </location>
</feature>
<reference evidence="14" key="1">
    <citation type="submission" date="2020-07" db="EMBL/GenBank/DDBJ databases">
        <title>Genome sequence and genetic diversity analysis of an under-domesticated orphan crop, white fonio (Digitaria exilis).</title>
        <authorList>
            <person name="Bennetzen J.L."/>
            <person name="Chen S."/>
            <person name="Ma X."/>
            <person name="Wang X."/>
            <person name="Yssel A.E.J."/>
            <person name="Chaluvadi S.R."/>
            <person name="Johnson M."/>
            <person name="Gangashetty P."/>
            <person name="Hamidou F."/>
            <person name="Sanogo M.D."/>
            <person name="Zwaenepoel A."/>
            <person name="Wallace J."/>
            <person name="Van De Peer Y."/>
            <person name="Van Deynze A."/>
        </authorList>
    </citation>
    <scope>NUCLEOTIDE SEQUENCE</scope>
    <source>
        <tissue evidence="14">Leaves</tissue>
    </source>
</reference>
<dbReference type="Pfam" id="PF04770">
    <property type="entry name" value="ZF-HD_dimer"/>
    <property type="match status" value="1"/>
</dbReference>
<evidence type="ECO:0000256" key="4">
    <source>
        <dbReference type="ARBA" id="ARBA00022723"/>
    </source>
</evidence>
<dbReference type="InterPro" id="IPR009057">
    <property type="entry name" value="Homeodomain-like_sf"/>
</dbReference>
<dbReference type="GO" id="GO:0050793">
    <property type="term" value="P:regulation of developmental process"/>
    <property type="evidence" value="ECO:0007669"/>
    <property type="project" value="TreeGrafter"/>
</dbReference>
<evidence type="ECO:0000256" key="2">
    <source>
        <dbReference type="ARBA" id="ARBA00004123"/>
    </source>
</evidence>
<dbReference type="EMBL" id="JACEFO010001726">
    <property type="protein sequence ID" value="KAF8716367.1"/>
    <property type="molecule type" value="Genomic_DNA"/>
</dbReference>
<dbReference type="PANTHER" id="PTHR31948">
    <property type="entry name" value="ZINC-FINGER HOMEODOMAIN PROTEIN 2"/>
    <property type="match status" value="1"/>
</dbReference>
<keyword evidence="7" id="KW-0805">Transcription regulation</keyword>
<accession>A0A835BZJ4</accession>
<comment type="subunit">
    <text evidence="3">Homo- and heterodimer with other ZFHD proteins.</text>
</comment>
<dbReference type="NCBIfam" id="TIGR01565">
    <property type="entry name" value="homeo_ZF_HD"/>
    <property type="match status" value="1"/>
</dbReference>
<dbReference type="OrthoDB" id="636896at2759"/>
<evidence type="ECO:0000313" key="15">
    <source>
        <dbReference type="Proteomes" id="UP000636709"/>
    </source>
</evidence>
<feature type="domain" description="ZF-HD dimerization-type" evidence="13">
    <location>
        <begin position="259"/>
        <end position="307"/>
    </location>
</feature>
<feature type="compositionally biased region" description="Low complexity" evidence="12">
    <location>
        <begin position="134"/>
        <end position="147"/>
    </location>
</feature>
<feature type="compositionally biased region" description="Low complexity" evidence="12">
    <location>
        <begin position="465"/>
        <end position="474"/>
    </location>
</feature>
<feature type="compositionally biased region" description="Basic and acidic residues" evidence="12">
    <location>
        <begin position="1"/>
        <end position="10"/>
    </location>
</feature>
<feature type="compositionally biased region" description="Pro residues" evidence="12">
    <location>
        <begin position="319"/>
        <end position="330"/>
    </location>
</feature>
<evidence type="ECO:0000256" key="3">
    <source>
        <dbReference type="ARBA" id="ARBA00011416"/>
    </source>
</evidence>
<evidence type="ECO:0000256" key="11">
    <source>
        <dbReference type="ARBA" id="ARBA00023242"/>
    </source>
</evidence>
<feature type="region of interest" description="Disordered" evidence="12">
    <location>
        <begin position="46"/>
        <end position="252"/>
    </location>
</feature>
<keyword evidence="8" id="KW-0238">DNA-binding</keyword>
<dbReference type="SUPFAM" id="SSF46689">
    <property type="entry name" value="Homeodomain-like"/>
    <property type="match status" value="1"/>
</dbReference>
<keyword evidence="10" id="KW-0804">Transcription</keyword>